<evidence type="ECO:0000313" key="3">
    <source>
        <dbReference type="Proteomes" id="UP000178501"/>
    </source>
</evidence>
<keyword evidence="1" id="KW-1133">Transmembrane helix</keyword>
<keyword evidence="1" id="KW-0472">Membrane</keyword>
<keyword evidence="1" id="KW-0812">Transmembrane</keyword>
<dbReference type="Pfam" id="PF18895">
    <property type="entry name" value="T4SS_pilin"/>
    <property type="match status" value="1"/>
</dbReference>
<name>A0A1G1YIK4_9BACT</name>
<feature type="transmembrane region" description="Helical" evidence="1">
    <location>
        <begin position="38"/>
        <end position="58"/>
    </location>
</feature>
<gene>
    <name evidence="2" type="ORF">A3J65_02355</name>
</gene>
<reference evidence="2 3" key="1">
    <citation type="journal article" date="2016" name="Nat. Commun.">
        <title>Thousands of microbial genomes shed light on interconnected biogeochemical processes in an aquifer system.</title>
        <authorList>
            <person name="Anantharaman K."/>
            <person name="Brown C.T."/>
            <person name="Hug L.A."/>
            <person name="Sharon I."/>
            <person name="Castelle C.J."/>
            <person name="Probst A.J."/>
            <person name="Thomas B.C."/>
            <person name="Singh A."/>
            <person name="Wilkins M.J."/>
            <person name="Karaoz U."/>
            <person name="Brodie E.L."/>
            <person name="Williams K.H."/>
            <person name="Hubbard S.S."/>
            <person name="Banfield J.F."/>
        </authorList>
    </citation>
    <scope>NUCLEOTIDE SEQUENCE [LARGE SCALE GENOMIC DNA]</scope>
</reference>
<sequence>MLLWYNKGEPRYNYYFKKIKTLALFASKRKGGEKMKKIALIAILTMVFALTAIPALALDTGLSYGTYTGLGTRDLREGVMMIVQYLLGFLGIIAIIVILYGGFVWLTSAGSEEKVGQAKKIITAGIIGLIIIFISYAIAAFVITQLIEATGASIQP</sequence>
<dbReference type="EMBL" id="MHIK01000026">
    <property type="protein sequence ID" value="OGY51656.1"/>
    <property type="molecule type" value="Genomic_DNA"/>
</dbReference>
<dbReference type="AlphaFoldDB" id="A0A1G1YIK4"/>
<evidence type="ECO:0000256" key="1">
    <source>
        <dbReference type="SAM" id="Phobius"/>
    </source>
</evidence>
<feature type="transmembrane region" description="Helical" evidence="1">
    <location>
        <begin position="121"/>
        <end position="147"/>
    </location>
</feature>
<accession>A0A1G1YIK4</accession>
<dbReference type="InterPro" id="IPR043993">
    <property type="entry name" value="T4SS_pilin"/>
</dbReference>
<dbReference type="Proteomes" id="UP000178501">
    <property type="component" value="Unassembled WGS sequence"/>
</dbReference>
<evidence type="ECO:0000313" key="2">
    <source>
        <dbReference type="EMBL" id="OGY51656.1"/>
    </source>
</evidence>
<protein>
    <submittedName>
        <fullName evidence="2">Uncharacterized protein</fullName>
    </submittedName>
</protein>
<organism evidence="2 3">
    <name type="scientific">Candidatus Buchananbacteria bacterium RIFCSPHIGHO2_02_FULL_45_11b</name>
    <dbReference type="NCBI Taxonomy" id="1797541"/>
    <lineage>
        <taxon>Bacteria</taxon>
        <taxon>Candidatus Buchananiibacteriota</taxon>
    </lineage>
</organism>
<comment type="caution">
    <text evidence="2">The sequence shown here is derived from an EMBL/GenBank/DDBJ whole genome shotgun (WGS) entry which is preliminary data.</text>
</comment>
<feature type="transmembrane region" description="Helical" evidence="1">
    <location>
        <begin position="78"/>
        <end position="100"/>
    </location>
</feature>
<proteinExistence type="predicted"/>